<evidence type="ECO:0000313" key="4">
    <source>
        <dbReference type="Proteomes" id="UP000683507"/>
    </source>
</evidence>
<dbReference type="GO" id="GO:0047617">
    <property type="term" value="F:fatty acyl-CoA hydrolase activity"/>
    <property type="evidence" value="ECO:0007669"/>
    <property type="project" value="TreeGrafter"/>
</dbReference>
<sequence length="140" mass="16523">MKTHSNTPVEVRFSDIDMAGHVHNSRYLSYFEQARIDFMSEMTGEDWNWREKGIVLGRNEIDYITPIYLHDKIYIITKCDHVGNKSFTLSYELYKIVEDGDDILSTKGRSILVCMDFKTDESQELFEEWKEYLMASLESQ</sequence>
<dbReference type="InterPro" id="IPR050563">
    <property type="entry name" value="4-hydroxybenzoyl-CoA_TE"/>
</dbReference>
<dbReference type="PANTHER" id="PTHR31793">
    <property type="entry name" value="4-HYDROXYBENZOYL-COA THIOESTERASE FAMILY MEMBER"/>
    <property type="match status" value="1"/>
</dbReference>
<dbReference type="KEGG" id="ptan:CRYO30217_02551"/>
<dbReference type="Proteomes" id="UP000683507">
    <property type="component" value="Chromosome"/>
</dbReference>
<dbReference type="Gene3D" id="3.10.129.10">
    <property type="entry name" value="Hotdog Thioesterase"/>
    <property type="match status" value="1"/>
</dbReference>
<accession>A0A916JNZ8</accession>
<name>A0A916JNZ8_9FLAO</name>
<dbReference type="InterPro" id="IPR006684">
    <property type="entry name" value="YbgC/YbaW"/>
</dbReference>
<proteinExistence type="inferred from homology"/>
<dbReference type="PANTHER" id="PTHR31793:SF24">
    <property type="entry name" value="LONG-CHAIN ACYL-COA THIOESTERASE FADM"/>
    <property type="match status" value="1"/>
</dbReference>
<protein>
    <recommendedName>
        <fullName evidence="5">Acyl-CoA thioesterase</fullName>
    </recommendedName>
</protein>
<evidence type="ECO:0000313" key="3">
    <source>
        <dbReference type="EMBL" id="CAG5084730.1"/>
    </source>
</evidence>
<dbReference type="AlphaFoldDB" id="A0A916JNZ8"/>
<keyword evidence="2" id="KW-0378">Hydrolase</keyword>
<dbReference type="CDD" id="cd00586">
    <property type="entry name" value="4HBT"/>
    <property type="match status" value="1"/>
</dbReference>
<dbReference type="Pfam" id="PF13279">
    <property type="entry name" value="4HBT_2"/>
    <property type="match status" value="1"/>
</dbReference>
<dbReference type="SUPFAM" id="SSF54637">
    <property type="entry name" value="Thioesterase/thiol ester dehydrase-isomerase"/>
    <property type="match status" value="1"/>
</dbReference>
<reference evidence="3" key="1">
    <citation type="submission" date="2021-04" db="EMBL/GenBank/DDBJ databases">
        <authorList>
            <person name="Rodrigo-Torres L."/>
            <person name="Arahal R. D."/>
            <person name="Lucena T."/>
        </authorList>
    </citation>
    <scope>NUCLEOTIDE SEQUENCE</scope>
    <source>
        <strain evidence="3">AS29M-1</strain>
    </source>
</reference>
<dbReference type="PIRSF" id="PIRSF003230">
    <property type="entry name" value="YbgC"/>
    <property type="match status" value="1"/>
</dbReference>
<evidence type="ECO:0000256" key="2">
    <source>
        <dbReference type="ARBA" id="ARBA00022801"/>
    </source>
</evidence>
<comment type="similarity">
    <text evidence="1">Belongs to the 4-hydroxybenzoyl-CoA thioesterase family.</text>
</comment>
<keyword evidence="4" id="KW-1185">Reference proteome</keyword>
<evidence type="ECO:0000256" key="1">
    <source>
        <dbReference type="ARBA" id="ARBA00005953"/>
    </source>
</evidence>
<dbReference type="EMBL" id="OU015584">
    <property type="protein sequence ID" value="CAG5084730.1"/>
    <property type="molecule type" value="Genomic_DNA"/>
</dbReference>
<dbReference type="RefSeq" id="WP_258542771.1">
    <property type="nucleotide sequence ID" value="NZ_OU015584.1"/>
</dbReference>
<dbReference type="InterPro" id="IPR029069">
    <property type="entry name" value="HotDog_dom_sf"/>
</dbReference>
<gene>
    <name evidence="3" type="ORF">CRYO30217_02551</name>
</gene>
<evidence type="ECO:0008006" key="5">
    <source>
        <dbReference type="Google" id="ProtNLM"/>
    </source>
</evidence>
<organism evidence="3 4">
    <name type="scientific">Parvicella tangerina</name>
    <dbReference type="NCBI Taxonomy" id="2829795"/>
    <lineage>
        <taxon>Bacteria</taxon>
        <taxon>Pseudomonadati</taxon>
        <taxon>Bacteroidota</taxon>
        <taxon>Flavobacteriia</taxon>
        <taxon>Flavobacteriales</taxon>
        <taxon>Parvicellaceae</taxon>
        <taxon>Parvicella</taxon>
    </lineage>
</organism>